<keyword evidence="11 15" id="KW-0819">tRNA processing</keyword>
<dbReference type="Pfam" id="PF01746">
    <property type="entry name" value="tRNA_m1G_MT"/>
    <property type="match status" value="1"/>
</dbReference>
<evidence type="ECO:0000256" key="10">
    <source>
        <dbReference type="ARBA" id="ARBA00022691"/>
    </source>
</evidence>
<dbReference type="FunFam" id="1.10.1270.20:FF:000001">
    <property type="entry name" value="tRNA (guanine-N(1)-)-methyltransferase"/>
    <property type="match status" value="1"/>
</dbReference>
<evidence type="ECO:0000256" key="12">
    <source>
        <dbReference type="ARBA" id="ARBA00029736"/>
    </source>
</evidence>
<evidence type="ECO:0000256" key="11">
    <source>
        <dbReference type="ARBA" id="ARBA00022694"/>
    </source>
</evidence>
<evidence type="ECO:0000256" key="15">
    <source>
        <dbReference type="HAMAP-Rule" id="MF_00605"/>
    </source>
</evidence>
<evidence type="ECO:0000256" key="1">
    <source>
        <dbReference type="ARBA" id="ARBA00002634"/>
    </source>
</evidence>
<evidence type="ECO:0000256" key="9">
    <source>
        <dbReference type="ARBA" id="ARBA00022679"/>
    </source>
</evidence>
<keyword evidence="7 15" id="KW-0963">Cytoplasm</keyword>
<organism evidence="19 20">
    <name type="scientific">Desulfonauticus submarinus</name>
    <dbReference type="NCBI Taxonomy" id="206665"/>
    <lineage>
        <taxon>Bacteria</taxon>
        <taxon>Pseudomonadati</taxon>
        <taxon>Thermodesulfobacteriota</taxon>
        <taxon>Desulfovibrionia</taxon>
        <taxon>Desulfovibrionales</taxon>
        <taxon>Desulfonauticaceae</taxon>
        <taxon>Desulfonauticus</taxon>
    </lineage>
</organism>
<dbReference type="GO" id="GO:0002939">
    <property type="term" value="P:tRNA N1-guanine methylation"/>
    <property type="evidence" value="ECO:0007669"/>
    <property type="project" value="TreeGrafter"/>
</dbReference>
<dbReference type="InterPro" id="IPR019230">
    <property type="entry name" value="RNA_MeTrfase_C_dom"/>
</dbReference>
<evidence type="ECO:0000256" key="5">
    <source>
        <dbReference type="ARBA" id="ARBA00012807"/>
    </source>
</evidence>
<dbReference type="HAMAP" id="MF_00605">
    <property type="entry name" value="TrmD"/>
    <property type="match status" value="1"/>
</dbReference>
<evidence type="ECO:0000256" key="2">
    <source>
        <dbReference type="ARBA" id="ARBA00004496"/>
    </source>
</evidence>
<dbReference type="Gene3D" id="1.10.1270.20">
    <property type="entry name" value="tRNA(m1g37)methyltransferase, domain 2"/>
    <property type="match status" value="1"/>
</dbReference>
<dbReference type="InterPro" id="IPR029028">
    <property type="entry name" value="Alpha/beta_knot_MTases"/>
</dbReference>
<protein>
    <recommendedName>
        <fullName evidence="6 15">tRNA (guanine-N(1)-)-methyltransferase</fullName>
        <ecNumber evidence="5 15">2.1.1.228</ecNumber>
    </recommendedName>
    <alternativeName>
        <fullName evidence="12 15">M1G-methyltransferase</fullName>
    </alternativeName>
    <alternativeName>
        <fullName evidence="13 15">tRNA [GM37] methyltransferase</fullName>
    </alternativeName>
</protein>
<dbReference type="RefSeq" id="WP_092065279.1">
    <property type="nucleotide sequence ID" value="NZ_FNIN01000006.1"/>
</dbReference>
<evidence type="ECO:0000256" key="16">
    <source>
        <dbReference type="RuleBase" id="RU003464"/>
    </source>
</evidence>
<dbReference type="NCBIfam" id="NF000648">
    <property type="entry name" value="PRK00026.1"/>
    <property type="match status" value="1"/>
</dbReference>
<evidence type="ECO:0000259" key="18">
    <source>
        <dbReference type="Pfam" id="PF09936"/>
    </source>
</evidence>
<dbReference type="Gene3D" id="3.40.1280.10">
    <property type="match status" value="2"/>
</dbReference>
<dbReference type="EMBL" id="FNIN01000006">
    <property type="protein sequence ID" value="SDN74553.1"/>
    <property type="molecule type" value="Genomic_DNA"/>
</dbReference>
<keyword evidence="9 15" id="KW-0808">Transferase</keyword>
<keyword evidence="20" id="KW-1185">Reference proteome</keyword>
<dbReference type="AlphaFoldDB" id="A0A1H0DWZ5"/>
<evidence type="ECO:0000313" key="20">
    <source>
        <dbReference type="Proteomes" id="UP000199602"/>
    </source>
</evidence>
<dbReference type="InterPro" id="IPR023148">
    <property type="entry name" value="tRNA_m1G_MeTrfase_C_sf"/>
</dbReference>
<dbReference type="CDD" id="cd18085">
    <property type="entry name" value="TM1570-like"/>
    <property type="match status" value="1"/>
</dbReference>
<dbReference type="Proteomes" id="UP000199602">
    <property type="component" value="Unassembled WGS sequence"/>
</dbReference>
<accession>A0A1H0DWZ5</accession>
<sequence length="424" mass="48291">MTFYIITLFPEYFASALNCGQLKKAREKGLIKFIFINPRDFTEDKHKTVDDKPYGGGAGMVMMLPPLDRALQQTPQNSYKILLSPKGKLFSQEKAKILAKQKDIVLICGRYEGIDARLEEMYSLDVLSVGDYVLNGGESAALNIIEAISRLLPGFMSKEESFKEDSFFNDILEYPHYTRPEEYKGYKVPQVLLSGHHSKILKWKRQKSLEITLKNRPELLIKTYLNQEDREFLKKLPKRELGKNLYLTLLHYPVLDKFKKVSTTSLTNLDIHDISRVSCTYGLGGYFLVTPLQDQQKLAKRLLEHWTKGPSSKLNTDRARALELVEVAANLDEVVEKIKLKTGQPPVLIATSAREGEISFLKIRKLLESKPVLLILGTGHGLAKEILKKADFIIQPICFGRKYNHLSVRSAAAIMVDRILGEFW</sequence>
<dbReference type="SUPFAM" id="SSF75217">
    <property type="entry name" value="alpha/beta knot"/>
    <property type="match status" value="1"/>
</dbReference>
<evidence type="ECO:0000259" key="17">
    <source>
        <dbReference type="Pfam" id="PF01746"/>
    </source>
</evidence>
<dbReference type="GO" id="GO:0052906">
    <property type="term" value="F:tRNA (guanine(37)-N1)-methyltransferase activity"/>
    <property type="evidence" value="ECO:0007669"/>
    <property type="project" value="UniProtKB-UniRule"/>
</dbReference>
<keyword evidence="10 15" id="KW-0949">S-adenosyl-L-methionine</keyword>
<dbReference type="CDD" id="cd18080">
    <property type="entry name" value="TrmD-like"/>
    <property type="match status" value="1"/>
</dbReference>
<dbReference type="InterPro" id="IPR016009">
    <property type="entry name" value="tRNA_MeTrfase_TRMD/TRM10"/>
</dbReference>
<dbReference type="OrthoDB" id="9807416at2"/>
<dbReference type="STRING" id="206665.SAMN04488516_10634"/>
<gene>
    <name evidence="15" type="primary">trmD</name>
    <name evidence="19" type="ORF">SAMN04488516_10634</name>
</gene>
<evidence type="ECO:0000313" key="19">
    <source>
        <dbReference type="EMBL" id="SDN74553.1"/>
    </source>
</evidence>
<proteinExistence type="inferred from homology"/>
<comment type="subcellular location">
    <subcellularLocation>
        <location evidence="2 15 16">Cytoplasm</location>
    </subcellularLocation>
</comment>
<comment type="subunit">
    <text evidence="4 15 16">Homodimer.</text>
</comment>
<evidence type="ECO:0000256" key="6">
    <source>
        <dbReference type="ARBA" id="ARBA00014679"/>
    </source>
</evidence>
<evidence type="ECO:0000256" key="13">
    <source>
        <dbReference type="ARBA" id="ARBA00033392"/>
    </source>
</evidence>
<name>A0A1H0DWZ5_9BACT</name>
<evidence type="ECO:0000256" key="4">
    <source>
        <dbReference type="ARBA" id="ARBA00011738"/>
    </source>
</evidence>
<feature type="domain" description="tRNA (guanine-N(1)-)-methyltransferase C-terminal" evidence="18">
    <location>
        <begin position="244"/>
        <end position="421"/>
    </location>
</feature>
<dbReference type="GO" id="GO:0005829">
    <property type="term" value="C:cytosol"/>
    <property type="evidence" value="ECO:0007669"/>
    <property type="project" value="TreeGrafter"/>
</dbReference>
<keyword evidence="8 15" id="KW-0489">Methyltransferase</keyword>
<comment type="catalytic activity">
    <reaction evidence="14 15 16">
        <text>guanosine(37) in tRNA + S-adenosyl-L-methionine = N(1)-methylguanosine(37) in tRNA + S-adenosyl-L-homocysteine + H(+)</text>
        <dbReference type="Rhea" id="RHEA:36899"/>
        <dbReference type="Rhea" id="RHEA-COMP:10145"/>
        <dbReference type="Rhea" id="RHEA-COMP:10147"/>
        <dbReference type="ChEBI" id="CHEBI:15378"/>
        <dbReference type="ChEBI" id="CHEBI:57856"/>
        <dbReference type="ChEBI" id="CHEBI:59789"/>
        <dbReference type="ChEBI" id="CHEBI:73542"/>
        <dbReference type="ChEBI" id="CHEBI:74269"/>
        <dbReference type="EC" id="2.1.1.228"/>
    </reaction>
</comment>
<dbReference type="InterPro" id="IPR029026">
    <property type="entry name" value="tRNA_m1G_MTases_N"/>
</dbReference>
<evidence type="ECO:0000256" key="14">
    <source>
        <dbReference type="ARBA" id="ARBA00047783"/>
    </source>
</evidence>
<comment type="similarity">
    <text evidence="3 15 16">Belongs to the RNA methyltransferase TrmD family.</text>
</comment>
<comment type="function">
    <text evidence="1 15 16">Specifically methylates guanosine-37 in various tRNAs.</text>
</comment>
<dbReference type="EC" id="2.1.1.228" evidence="5 15"/>
<feature type="binding site" evidence="15">
    <location>
        <position position="109"/>
    </location>
    <ligand>
        <name>S-adenosyl-L-methionine</name>
        <dbReference type="ChEBI" id="CHEBI:59789"/>
    </ligand>
</feature>
<dbReference type="InterPro" id="IPR002649">
    <property type="entry name" value="tRNA_m1G_MeTrfase_TrmD"/>
</dbReference>
<evidence type="ECO:0000256" key="3">
    <source>
        <dbReference type="ARBA" id="ARBA00007630"/>
    </source>
</evidence>
<feature type="domain" description="tRNA methyltransferase TRMD/TRM10-type" evidence="17">
    <location>
        <begin position="1"/>
        <end position="220"/>
    </location>
</feature>
<evidence type="ECO:0000256" key="7">
    <source>
        <dbReference type="ARBA" id="ARBA00022490"/>
    </source>
</evidence>
<feature type="binding site" evidence="15">
    <location>
        <begin position="129"/>
        <end position="134"/>
    </location>
    <ligand>
        <name>S-adenosyl-L-methionine</name>
        <dbReference type="ChEBI" id="CHEBI:59789"/>
    </ligand>
</feature>
<dbReference type="PANTHER" id="PTHR46417:SF1">
    <property type="entry name" value="TRNA (GUANINE-N(1)-)-METHYLTRANSFERASE"/>
    <property type="match status" value="1"/>
</dbReference>
<reference evidence="19 20" key="1">
    <citation type="submission" date="2016-10" db="EMBL/GenBank/DDBJ databases">
        <authorList>
            <person name="de Groot N.N."/>
        </authorList>
    </citation>
    <scope>NUCLEOTIDE SEQUENCE [LARGE SCALE GENOMIC DNA]</scope>
    <source>
        <strain evidence="19 20">DSM 15269</strain>
    </source>
</reference>
<dbReference type="NCBIfam" id="TIGR00088">
    <property type="entry name" value="trmD"/>
    <property type="match status" value="1"/>
</dbReference>
<dbReference type="Pfam" id="PF09936">
    <property type="entry name" value="Methyltrn_RNA_4"/>
    <property type="match status" value="1"/>
</dbReference>
<evidence type="ECO:0000256" key="8">
    <source>
        <dbReference type="ARBA" id="ARBA00022603"/>
    </source>
</evidence>
<dbReference type="PANTHER" id="PTHR46417">
    <property type="entry name" value="TRNA (GUANINE-N(1)-)-METHYLTRANSFERASE"/>
    <property type="match status" value="1"/>
</dbReference>